<sequence>MKKQWIALIGSGAMIIGLATAGVGFAKSEQEQRITGTIPVAEQAEAAYPGMAKITLNQAMQDAVAAVPGRVLKAGLDDEDGFLVYGIEVVGRDQTVTDVKIDAGSGKVLALRKDKADRHEHDGEGREHDEREGHEGEE</sequence>
<feature type="region of interest" description="Disordered" evidence="1">
    <location>
        <begin position="112"/>
        <end position="138"/>
    </location>
</feature>
<organism evidence="3 4">
    <name type="scientific">Pseudodesulfovibrio methanolicus</name>
    <dbReference type="NCBI Taxonomy" id="3126690"/>
    <lineage>
        <taxon>Bacteria</taxon>
        <taxon>Pseudomonadati</taxon>
        <taxon>Thermodesulfobacteriota</taxon>
        <taxon>Desulfovibrionia</taxon>
        <taxon>Desulfovibrionales</taxon>
        <taxon>Desulfovibrionaceae</taxon>
    </lineage>
</organism>
<dbReference type="Proteomes" id="UP001385389">
    <property type="component" value="Chromosome"/>
</dbReference>
<protein>
    <submittedName>
        <fullName evidence="3">PepSY domain-containing protein</fullName>
    </submittedName>
</protein>
<reference evidence="3 4" key="1">
    <citation type="submission" date="2024-03" db="EMBL/GenBank/DDBJ databases">
        <title>Phenotype and Genome Characterization of a Sulfate-Reducing Bacterium Pseudodesulfovibrio sp. strain 5S69, isolated from Petroleum Reservoir in Tatarstan (Russia).</title>
        <authorList>
            <person name="Bidzhieva S.K."/>
            <person name="Kadnikov V."/>
            <person name="Tourova T.P."/>
            <person name="Samigullina S.R."/>
            <person name="Sokolova D.S."/>
            <person name="Poltaraus A.B."/>
            <person name="Avtukh A.N."/>
            <person name="Tereshina V.M."/>
            <person name="Mardanov A.V."/>
            <person name="Nazina T.N."/>
        </authorList>
    </citation>
    <scope>NUCLEOTIDE SEQUENCE [LARGE SCALE GENOMIC DNA]</scope>
    <source>
        <strain evidence="3 4">5S69</strain>
    </source>
</reference>
<dbReference type="Pfam" id="PF03413">
    <property type="entry name" value="PepSY"/>
    <property type="match status" value="1"/>
</dbReference>
<evidence type="ECO:0000259" key="2">
    <source>
        <dbReference type="Pfam" id="PF03413"/>
    </source>
</evidence>
<dbReference type="EMBL" id="CP146609">
    <property type="protein sequence ID" value="WWX23358.1"/>
    <property type="molecule type" value="Genomic_DNA"/>
</dbReference>
<keyword evidence="4" id="KW-1185">Reference proteome</keyword>
<gene>
    <name evidence="3" type="ORF">V8V93_03930</name>
</gene>
<dbReference type="RefSeq" id="WP_338669072.1">
    <property type="nucleotide sequence ID" value="NZ_CP146609.1"/>
</dbReference>
<dbReference type="Gene3D" id="3.10.450.40">
    <property type="match status" value="1"/>
</dbReference>
<evidence type="ECO:0000313" key="3">
    <source>
        <dbReference type="EMBL" id="WWX23358.1"/>
    </source>
</evidence>
<name>A0ABZ2J3K3_9BACT</name>
<proteinExistence type="predicted"/>
<accession>A0ABZ2J3K3</accession>
<evidence type="ECO:0000313" key="4">
    <source>
        <dbReference type="Proteomes" id="UP001385389"/>
    </source>
</evidence>
<evidence type="ECO:0000256" key="1">
    <source>
        <dbReference type="SAM" id="MobiDB-lite"/>
    </source>
</evidence>
<feature type="domain" description="PepSY" evidence="2">
    <location>
        <begin position="53"/>
        <end position="110"/>
    </location>
</feature>
<dbReference type="InterPro" id="IPR025711">
    <property type="entry name" value="PepSY"/>
</dbReference>